<dbReference type="InterPro" id="IPR006073">
    <property type="entry name" value="GTP-bd"/>
</dbReference>
<evidence type="ECO:0000256" key="5">
    <source>
        <dbReference type="ARBA" id="ARBA00023134"/>
    </source>
</evidence>
<dbReference type="NCBIfam" id="TIGR00436">
    <property type="entry name" value="era"/>
    <property type="match status" value="1"/>
</dbReference>
<dbReference type="PANTHER" id="PTHR42698">
    <property type="entry name" value="GTPASE ERA"/>
    <property type="match status" value="1"/>
</dbReference>
<gene>
    <name evidence="6" type="primary">era</name>
    <name evidence="11" type="ORF">J2Z71_000313</name>
</gene>
<dbReference type="Pfam" id="PF01926">
    <property type="entry name" value="MMR_HSR1"/>
    <property type="match status" value="1"/>
</dbReference>
<evidence type="ECO:0000256" key="1">
    <source>
        <dbReference type="ARBA" id="ARBA00007921"/>
    </source>
</evidence>
<dbReference type="SUPFAM" id="SSF54814">
    <property type="entry name" value="Prokaryotic type KH domain (KH-domain type II)"/>
    <property type="match status" value="1"/>
</dbReference>
<keyword evidence="3 6" id="KW-0547">Nucleotide-binding</keyword>
<dbReference type="NCBIfam" id="TIGR00231">
    <property type="entry name" value="small_GTP"/>
    <property type="match status" value="1"/>
</dbReference>
<feature type="binding site" evidence="6">
    <location>
        <begin position="58"/>
        <end position="62"/>
    </location>
    <ligand>
        <name>GTP</name>
        <dbReference type="ChEBI" id="CHEBI:37565"/>
    </ligand>
</feature>
<evidence type="ECO:0000313" key="11">
    <source>
        <dbReference type="EMBL" id="MBP2024797.1"/>
    </source>
</evidence>
<comment type="subunit">
    <text evidence="6">Monomer.</text>
</comment>
<dbReference type="InterPro" id="IPR004044">
    <property type="entry name" value="KH_dom_type_2"/>
</dbReference>
<feature type="region of interest" description="G4" evidence="7">
    <location>
        <begin position="122"/>
        <end position="125"/>
    </location>
</feature>
<dbReference type="Pfam" id="PF07650">
    <property type="entry name" value="KH_2"/>
    <property type="match status" value="1"/>
</dbReference>
<evidence type="ECO:0000259" key="10">
    <source>
        <dbReference type="PROSITE" id="PS51713"/>
    </source>
</evidence>
<dbReference type="PANTHER" id="PTHR42698:SF1">
    <property type="entry name" value="GTPASE ERA, MITOCHONDRIAL"/>
    <property type="match status" value="1"/>
</dbReference>
<feature type="region of interest" description="G1" evidence="7">
    <location>
        <begin position="11"/>
        <end position="18"/>
    </location>
</feature>
<comment type="function">
    <text evidence="6">An essential GTPase that binds both GDP and GTP, with rapid nucleotide exchange. Plays a role in 16S rRNA processing and 30S ribosomal subunit biogenesis and possibly also in cell cycle regulation and energy metabolism.</text>
</comment>
<evidence type="ECO:0000256" key="6">
    <source>
        <dbReference type="HAMAP-Rule" id="MF_00367"/>
    </source>
</evidence>
<feature type="region of interest" description="G2" evidence="7">
    <location>
        <begin position="37"/>
        <end position="41"/>
    </location>
</feature>
<evidence type="ECO:0000256" key="3">
    <source>
        <dbReference type="ARBA" id="ARBA00022741"/>
    </source>
</evidence>
<evidence type="ECO:0000256" key="7">
    <source>
        <dbReference type="PROSITE-ProRule" id="PRU01050"/>
    </source>
</evidence>
<feature type="domain" description="Era-type G" evidence="10">
    <location>
        <begin position="3"/>
        <end position="172"/>
    </location>
</feature>
<dbReference type="NCBIfam" id="NF000908">
    <property type="entry name" value="PRK00089.1"/>
    <property type="match status" value="1"/>
</dbReference>
<dbReference type="HAMAP" id="MF_00367">
    <property type="entry name" value="GTPase_Era"/>
    <property type="match status" value="1"/>
</dbReference>
<organism evidence="11 12">
    <name type="scientific">Peptoniphilus stercorisuis</name>
    <dbReference type="NCBI Taxonomy" id="1436965"/>
    <lineage>
        <taxon>Bacteria</taxon>
        <taxon>Bacillati</taxon>
        <taxon>Bacillota</taxon>
        <taxon>Tissierellia</taxon>
        <taxon>Tissierellales</taxon>
        <taxon>Peptoniphilaceae</taxon>
        <taxon>Peptoniphilus</taxon>
    </lineage>
</organism>
<keyword evidence="6" id="KW-0472">Membrane</keyword>
<dbReference type="PROSITE" id="PS50823">
    <property type="entry name" value="KH_TYPE_2"/>
    <property type="match status" value="1"/>
</dbReference>
<keyword evidence="6" id="KW-0690">Ribosome biogenesis</keyword>
<comment type="similarity">
    <text evidence="1 6 7 8">Belongs to the TRAFAC class TrmE-Era-EngA-EngB-Septin-like GTPase superfamily. Era GTPase family.</text>
</comment>
<name>A0ABS4KAM1_9FIRM</name>
<dbReference type="SUPFAM" id="SSF52540">
    <property type="entry name" value="P-loop containing nucleoside triphosphate hydrolases"/>
    <property type="match status" value="1"/>
</dbReference>
<evidence type="ECO:0000313" key="12">
    <source>
        <dbReference type="Proteomes" id="UP001519306"/>
    </source>
</evidence>
<keyword evidence="5 6" id="KW-0342">GTP-binding</keyword>
<feature type="region of interest" description="G3" evidence="7">
    <location>
        <begin position="58"/>
        <end position="61"/>
    </location>
</feature>
<dbReference type="InterPro" id="IPR005225">
    <property type="entry name" value="Small_GTP-bd"/>
</dbReference>
<comment type="subcellular location">
    <subcellularLocation>
        <location evidence="6">Cytoplasm</location>
    </subcellularLocation>
    <subcellularLocation>
        <location evidence="6">Cell membrane</location>
        <topology evidence="6">Peripheral membrane protein</topology>
    </subcellularLocation>
</comment>
<dbReference type="InterPro" id="IPR005662">
    <property type="entry name" value="GTPase_Era-like"/>
</dbReference>
<dbReference type="InterPro" id="IPR030388">
    <property type="entry name" value="G_ERA_dom"/>
</dbReference>
<keyword evidence="6" id="KW-0699">rRNA-binding</keyword>
<evidence type="ECO:0000256" key="2">
    <source>
        <dbReference type="ARBA" id="ARBA00020484"/>
    </source>
</evidence>
<keyword evidence="6" id="KW-1003">Cell membrane</keyword>
<feature type="binding site" evidence="6">
    <location>
        <begin position="122"/>
        <end position="125"/>
    </location>
    <ligand>
        <name>GTP</name>
        <dbReference type="ChEBI" id="CHEBI:37565"/>
    </ligand>
</feature>
<evidence type="ECO:0000256" key="8">
    <source>
        <dbReference type="RuleBase" id="RU003761"/>
    </source>
</evidence>
<sequence>MFKSGFVTIIGRPNVGKSTLLNGVIGEKISAISNKPQTTRNKITFIYTDENSQIIFLDTPGIQKPKNKLGDYMLKTSESTLSEVDVITYIVDCSKKIGRLDSYIIEELKSKNTNTPIILLINKIDEIAKEELFELINMYSNLNIFKEIIPISALKKDGVDLYIETLKSYLKEGPQYYPEDMITDQPEKFIVAEIIREKALRFLDEEVPHGVAVSIEKMRDRSDKDIMDIEANIYIEKESHKGIIIGKNGRMLKKIGTEARREIENLLDTKVNLKMWVKVEKNWREKENQMRRFGYDSKYTK</sequence>
<feature type="binding site" evidence="6">
    <location>
        <begin position="11"/>
        <end position="18"/>
    </location>
    <ligand>
        <name>GTP</name>
        <dbReference type="ChEBI" id="CHEBI:37565"/>
    </ligand>
</feature>
<dbReference type="Gene3D" id="3.30.300.20">
    <property type="match status" value="1"/>
</dbReference>
<evidence type="ECO:0000256" key="4">
    <source>
        <dbReference type="ARBA" id="ARBA00022884"/>
    </source>
</evidence>
<dbReference type="InterPro" id="IPR015946">
    <property type="entry name" value="KH_dom-like_a/b"/>
</dbReference>
<evidence type="ECO:0000259" key="9">
    <source>
        <dbReference type="PROSITE" id="PS50823"/>
    </source>
</evidence>
<dbReference type="CDD" id="cd04163">
    <property type="entry name" value="Era"/>
    <property type="match status" value="1"/>
</dbReference>
<proteinExistence type="inferred from homology"/>
<dbReference type="PROSITE" id="PS51713">
    <property type="entry name" value="G_ERA"/>
    <property type="match status" value="1"/>
</dbReference>
<keyword evidence="6" id="KW-0963">Cytoplasm</keyword>
<dbReference type="EMBL" id="JAGGLJ010000002">
    <property type="protein sequence ID" value="MBP2024797.1"/>
    <property type="molecule type" value="Genomic_DNA"/>
</dbReference>
<feature type="domain" description="KH type-2" evidence="9">
    <location>
        <begin position="203"/>
        <end position="281"/>
    </location>
</feature>
<comment type="caution">
    <text evidence="11">The sequence shown here is derived from an EMBL/GenBank/DDBJ whole genome shotgun (WGS) entry which is preliminary data.</text>
</comment>
<protein>
    <recommendedName>
        <fullName evidence="2 6">GTPase Era</fullName>
    </recommendedName>
</protein>
<feature type="region of interest" description="G5" evidence="7">
    <location>
        <begin position="151"/>
        <end position="153"/>
    </location>
</feature>
<dbReference type="Gene3D" id="3.40.50.300">
    <property type="entry name" value="P-loop containing nucleotide triphosphate hydrolases"/>
    <property type="match status" value="1"/>
</dbReference>
<dbReference type="InterPro" id="IPR027417">
    <property type="entry name" value="P-loop_NTPase"/>
</dbReference>
<accession>A0ABS4KAM1</accession>
<keyword evidence="12" id="KW-1185">Reference proteome</keyword>
<keyword evidence="4 6" id="KW-0694">RNA-binding</keyword>
<reference evidence="11 12" key="1">
    <citation type="submission" date="2021-03" db="EMBL/GenBank/DDBJ databases">
        <title>Genomic Encyclopedia of Type Strains, Phase IV (KMG-IV): sequencing the most valuable type-strain genomes for metagenomic binning, comparative biology and taxonomic classification.</title>
        <authorList>
            <person name="Goeker M."/>
        </authorList>
    </citation>
    <scope>NUCLEOTIDE SEQUENCE [LARGE SCALE GENOMIC DNA]</scope>
    <source>
        <strain evidence="11 12">DSM 27563</strain>
    </source>
</reference>
<dbReference type="InterPro" id="IPR009019">
    <property type="entry name" value="KH_sf_prok-type"/>
</dbReference>
<dbReference type="CDD" id="cd22534">
    <property type="entry name" value="KH-II_Era"/>
    <property type="match status" value="1"/>
</dbReference>
<dbReference type="Proteomes" id="UP001519306">
    <property type="component" value="Unassembled WGS sequence"/>
</dbReference>
<dbReference type="RefSeq" id="WP_245311148.1">
    <property type="nucleotide sequence ID" value="NZ_JAGGLJ010000002.1"/>
</dbReference>